<protein>
    <recommendedName>
        <fullName evidence="3">Kinesin light chain</fullName>
    </recommendedName>
</protein>
<organism evidence="1 2">
    <name type="scientific">Crucibulum laeve</name>
    <dbReference type="NCBI Taxonomy" id="68775"/>
    <lineage>
        <taxon>Eukaryota</taxon>
        <taxon>Fungi</taxon>
        <taxon>Dikarya</taxon>
        <taxon>Basidiomycota</taxon>
        <taxon>Agaricomycotina</taxon>
        <taxon>Agaricomycetes</taxon>
        <taxon>Agaricomycetidae</taxon>
        <taxon>Agaricales</taxon>
        <taxon>Agaricineae</taxon>
        <taxon>Nidulariaceae</taxon>
        <taxon>Crucibulum</taxon>
    </lineage>
</organism>
<gene>
    <name evidence="1" type="ORF">BDQ12DRAFT_566123</name>
</gene>
<feature type="non-terminal residue" evidence="1">
    <location>
        <position position="1"/>
    </location>
</feature>
<name>A0A5C3LE48_9AGAR</name>
<feature type="non-terminal residue" evidence="1">
    <location>
        <position position="68"/>
    </location>
</feature>
<keyword evidence="2" id="KW-1185">Reference proteome</keyword>
<reference evidence="1 2" key="1">
    <citation type="journal article" date="2019" name="Nat. Ecol. Evol.">
        <title>Megaphylogeny resolves global patterns of mushroom evolution.</title>
        <authorList>
            <person name="Varga T."/>
            <person name="Krizsan K."/>
            <person name="Foldi C."/>
            <person name="Dima B."/>
            <person name="Sanchez-Garcia M."/>
            <person name="Sanchez-Ramirez S."/>
            <person name="Szollosi G.J."/>
            <person name="Szarkandi J.G."/>
            <person name="Papp V."/>
            <person name="Albert L."/>
            <person name="Andreopoulos W."/>
            <person name="Angelini C."/>
            <person name="Antonin V."/>
            <person name="Barry K.W."/>
            <person name="Bougher N.L."/>
            <person name="Buchanan P."/>
            <person name="Buyck B."/>
            <person name="Bense V."/>
            <person name="Catcheside P."/>
            <person name="Chovatia M."/>
            <person name="Cooper J."/>
            <person name="Damon W."/>
            <person name="Desjardin D."/>
            <person name="Finy P."/>
            <person name="Geml J."/>
            <person name="Haridas S."/>
            <person name="Hughes K."/>
            <person name="Justo A."/>
            <person name="Karasinski D."/>
            <person name="Kautmanova I."/>
            <person name="Kiss B."/>
            <person name="Kocsube S."/>
            <person name="Kotiranta H."/>
            <person name="LaButti K.M."/>
            <person name="Lechner B.E."/>
            <person name="Liimatainen K."/>
            <person name="Lipzen A."/>
            <person name="Lukacs Z."/>
            <person name="Mihaltcheva S."/>
            <person name="Morgado L.N."/>
            <person name="Niskanen T."/>
            <person name="Noordeloos M.E."/>
            <person name="Ohm R.A."/>
            <person name="Ortiz-Santana B."/>
            <person name="Ovrebo C."/>
            <person name="Racz N."/>
            <person name="Riley R."/>
            <person name="Savchenko A."/>
            <person name="Shiryaev A."/>
            <person name="Soop K."/>
            <person name="Spirin V."/>
            <person name="Szebenyi C."/>
            <person name="Tomsovsky M."/>
            <person name="Tulloss R.E."/>
            <person name="Uehling J."/>
            <person name="Grigoriev I.V."/>
            <person name="Vagvolgyi C."/>
            <person name="Papp T."/>
            <person name="Martin F.M."/>
            <person name="Miettinen O."/>
            <person name="Hibbett D.S."/>
            <person name="Nagy L.G."/>
        </authorList>
    </citation>
    <scope>NUCLEOTIDE SEQUENCE [LARGE SCALE GENOMIC DNA]</scope>
    <source>
        <strain evidence="1 2">CBS 166.37</strain>
    </source>
</reference>
<dbReference type="PANTHER" id="PTHR46082">
    <property type="entry name" value="ATP/GTP-BINDING PROTEIN-RELATED"/>
    <property type="match status" value="1"/>
</dbReference>
<dbReference type="PANTHER" id="PTHR46082:SF6">
    <property type="entry name" value="AAA+ ATPASE DOMAIN-CONTAINING PROTEIN-RELATED"/>
    <property type="match status" value="1"/>
</dbReference>
<sequence length="68" mass="7785">GKMREAETLIIQIMDKRKEVLGTDHPHTLNAMESLAATYRNVGRYSEAETLDIQVMDKRKEMLGTDHP</sequence>
<dbReference type="Gene3D" id="1.25.40.10">
    <property type="entry name" value="Tetratricopeptide repeat domain"/>
    <property type="match status" value="1"/>
</dbReference>
<dbReference type="SUPFAM" id="SSF48452">
    <property type="entry name" value="TPR-like"/>
    <property type="match status" value="1"/>
</dbReference>
<dbReference type="InterPro" id="IPR011990">
    <property type="entry name" value="TPR-like_helical_dom_sf"/>
</dbReference>
<proteinExistence type="predicted"/>
<evidence type="ECO:0000313" key="1">
    <source>
        <dbReference type="EMBL" id="TFK31040.1"/>
    </source>
</evidence>
<evidence type="ECO:0000313" key="2">
    <source>
        <dbReference type="Proteomes" id="UP000308652"/>
    </source>
</evidence>
<dbReference type="AlphaFoldDB" id="A0A5C3LE48"/>
<dbReference type="EMBL" id="ML213999">
    <property type="protein sequence ID" value="TFK31040.1"/>
    <property type="molecule type" value="Genomic_DNA"/>
</dbReference>
<dbReference type="Pfam" id="PF13374">
    <property type="entry name" value="TPR_10"/>
    <property type="match status" value="2"/>
</dbReference>
<dbReference type="OrthoDB" id="3037628at2759"/>
<dbReference type="Proteomes" id="UP000308652">
    <property type="component" value="Unassembled WGS sequence"/>
</dbReference>
<evidence type="ECO:0008006" key="3">
    <source>
        <dbReference type="Google" id="ProtNLM"/>
    </source>
</evidence>
<accession>A0A5C3LE48</accession>
<dbReference type="InterPro" id="IPR053137">
    <property type="entry name" value="NLR-like"/>
</dbReference>
<dbReference type="STRING" id="68775.A0A5C3LE48"/>